<proteinExistence type="predicted"/>
<keyword evidence="4" id="KW-1185">Reference proteome</keyword>
<reference evidence="3 4" key="1">
    <citation type="submission" date="2020-06" db="EMBL/GenBank/DDBJ databases">
        <title>Schlegella sp. ID0723 isolated from air conditioner.</title>
        <authorList>
            <person name="Kim D.Y."/>
            <person name="Kim D.-U."/>
        </authorList>
    </citation>
    <scope>NUCLEOTIDE SEQUENCE [LARGE SCALE GENOMIC DNA]</scope>
    <source>
        <strain evidence="3 4">ID0723</strain>
    </source>
</reference>
<dbReference type="AlphaFoldDB" id="A0A7Y6NT68"/>
<evidence type="ECO:0000256" key="2">
    <source>
        <dbReference type="SAM" id="SignalP"/>
    </source>
</evidence>
<keyword evidence="1" id="KW-0472">Membrane</keyword>
<keyword evidence="2" id="KW-0732">Signal</keyword>
<comment type="caution">
    <text evidence="3">The sequence shown here is derived from an EMBL/GenBank/DDBJ whole genome shotgun (WGS) entry which is preliminary data.</text>
</comment>
<accession>A0A7Y6NT68</accession>
<evidence type="ECO:0000313" key="4">
    <source>
        <dbReference type="Proteomes" id="UP000529637"/>
    </source>
</evidence>
<dbReference type="EMBL" id="JABWMJ010000019">
    <property type="protein sequence ID" value="NUZ08891.1"/>
    <property type="molecule type" value="Genomic_DNA"/>
</dbReference>
<dbReference type="RefSeq" id="WP_176071751.1">
    <property type="nucleotide sequence ID" value="NZ_JABWMJ010000019.1"/>
</dbReference>
<dbReference type="Proteomes" id="UP000529637">
    <property type="component" value="Unassembled WGS sequence"/>
</dbReference>
<organism evidence="3 4">
    <name type="scientific">Piscinibacter koreensis</name>
    <dbReference type="NCBI Taxonomy" id="2742824"/>
    <lineage>
        <taxon>Bacteria</taxon>
        <taxon>Pseudomonadati</taxon>
        <taxon>Pseudomonadota</taxon>
        <taxon>Betaproteobacteria</taxon>
        <taxon>Burkholderiales</taxon>
        <taxon>Sphaerotilaceae</taxon>
        <taxon>Piscinibacter</taxon>
    </lineage>
</organism>
<evidence type="ECO:0008006" key="5">
    <source>
        <dbReference type="Google" id="ProtNLM"/>
    </source>
</evidence>
<dbReference type="PROSITE" id="PS51257">
    <property type="entry name" value="PROKAR_LIPOPROTEIN"/>
    <property type="match status" value="1"/>
</dbReference>
<keyword evidence="1" id="KW-0812">Transmembrane</keyword>
<evidence type="ECO:0000313" key="3">
    <source>
        <dbReference type="EMBL" id="NUZ08891.1"/>
    </source>
</evidence>
<feature type="transmembrane region" description="Helical" evidence="1">
    <location>
        <begin position="36"/>
        <end position="61"/>
    </location>
</feature>
<feature type="signal peptide" evidence="2">
    <location>
        <begin position="1"/>
        <end position="20"/>
    </location>
</feature>
<sequence>MNKKVLGAAGLVAACGVCCAFPLALPLLGGLAASGLGFALGWQGVTLAATGLVVAPGVFALRRQSQKAACAPAAPELAGCGCGSSCASMKGGAS</sequence>
<gene>
    <name evidence="3" type="ORF">HQN59_24415</name>
</gene>
<name>A0A7Y6NT68_9BURK</name>
<evidence type="ECO:0000256" key="1">
    <source>
        <dbReference type="SAM" id="Phobius"/>
    </source>
</evidence>
<protein>
    <recommendedName>
        <fullName evidence="5">Mercuric ion transport protein</fullName>
    </recommendedName>
</protein>
<keyword evidence="1" id="KW-1133">Transmembrane helix</keyword>
<feature type="chain" id="PRO_5031030432" description="Mercuric ion transport protein" evidence="2">
    <location>
        <begin position="21"/>
        <end position="94"/>
    </location>
</feature>